<evidence type="ECO:0000259" key="3">
    <source>
        <dbReference type="Pfam" id="PF18142"/>
    </source>
</evidence>
<dbReference type="eggNOG" id="ENOG502SJQ8">
    <property type="taxonomic scope" value="Eukaryota"/>
</dbReference>
<evidence type="ECO:0000256" key="1">
    <source>
        <dbReference type="SAM" id="MobiDB-lite"/>
    </source>
</evidence>
<feature type="transmembrane region" description="Helical" evidence="2">
    <location>
        <begin position="79"/>
        <end position="107"/>
    </location>
</feature>
<evidence type="ECO:0000313" key="5">
    <source>
        <dbReference type="Proteomes" id="UP000019473"/>
    </source>
</evidence>
<feature type="compositionally biased region" description="Basic and acidic residues" evidence="1">
    <location>
        <begin position="297"/>
        <end position="333"/>
    </location>
</feature>
<evidence type="ECO:0000313" key="4">
    <source>
        <dbReference type="EMBL" id="EXJ59681.1"/>
    </source>
</evidence>
<protein>
    <recommendedName>
        <fullName evidence="3">SMODS and SLOG-associating 2TM effector domain-containing protein</fullName>
    </recommendedName>
</protein>
<dbReference type="EMBL" id="AMGW01000003">
    <property type="protein sequence ID" value="EXJ59681.1"/>
    <property type="molecule type" value="Genomic_DNA"/>
</dbReference>
<dbReference type="AlphaFoldDB" id="W9W567"/>
<gene>
    <name evidence="4" type="ORF">A1O7_03827</name>
</gene>
<keyword evidence="5" id="KW-1185">Reference proteome</keyword>
<dbReference type="RefSeq" id="XP_007756034.1">
    <property type="nucleotide sequence ID" value="XM_007757844.1"/>
</dbReference>
<feature type="domain" description="SMODS and SLOG-associating 2TM effector" evidence="3">
    <location>
        <begin position="69"/>
        <end position="213"/>
    </location>
</feature>
<keyword evidence="2" id="KW-0812">Transmembrane</keyword>
<dbReference type="PANTHER" id="PTHR38793:SF3">
    <property type="entry name" value="SMODS AND SLOG-ASSOCIATING 2TM EFFECTOR DOMAIN-CONTAINING PROTEIN"/>
    <property type="match status" value="1"/>
</dbReference>
<dbReference type="VEuPathDB" id="FungiDB:A1O7_03827"/>
<dbReference type="NCBIfam" id="NF033635">
    <property type="entry name" value="SLATT_fungal"/>
    <property type="match status" value="1"/>
</dbReference>
<feature type="region of interest" description="Disordered" evidence="1">
    <location>
        <begin position="1"/>
        <end position="23"/>
    </location>
</feature>
<dbReference type="GeneID" id="19178419"/>
<accession>W9W567</accession>
<dbReference type="Pfam" id="PF18142">
    <property type="entry name" value="SLATT_fungal"/>
    <property type="match status" value="1"/>
</dbReference>
<feature type="transmembrane region" description="Helical" evidence="2">
    <location>
        <begin position="113"/>
        <end position="132"/>
    </location>
</feature>
<keyword evidence="2" id="KW-0472">Membrane</keyword>
<reference evidence="4 5" key="1">
    <citation type="submission" date="2013-03" db="EMBL/GenBank/DDBJ databases">
        <title>The Genome Sequence of Cladophialophora yegresii CBS 114405.</title>
        <authorList>
            <consortium name="The Broad Institute Genomics Platform"/>
            <person name="Cuomo C."/>
            <person name="de Hoog S."/>
            <person name="Gorbushina A."/>
            <person name="Walker B."/>
            <person name="Young S.K."/>
            <person name="Zeng Q."/>
            <person name="Gargeya S."/>
            <person name="Fitzgerald M."/>
            <person name="Haas B."/>
            <person name="Abouelleil A."/>
            <person name="Allen A.W."/>
            <person name="Alvarado L."/>
            <person name="Arachchi H.M."/>
            <person name="Berlin A.M."/>
            <person name="Chapman S.B."/>
            <person name="Gainer-Dewar J."/>
            <person name="Goldberg J."/>
            <person name="Griggs A."/>
            <person name="Gujja S."/>
            <person name="Hansen M."/>
            <person name="Howarth C."/>
            <person name="Imamovic A."/>
            <person name="Ireland A."/>
            <person name="Larimer J."/>
            <person name="McCowan C."/>
            <person name="Murphy C."/>
            <person name="Pearson M."/>
            <person name="Poon T.W."/>
            <person name="Priest M."/>
            <person name="Roberts A."/>
            <person name="Saif S."/>
            <person name="Shea T."/>
            <person name="Sisk P."/>
            <person name="Sykes S."/>
            <person name="Wortman J."/>
            <person name="Nusbaum C."/>
            <person name="Birren B."/>
        </authorList>
    </citation>
    <scope>NUCLEOTIDE SEQUENCE [LARGE SCALE GENOMIC DNA]</scope>
    <source>
        <strain evidence="4 5">CBS 114405</strain>
    </source>
</reference>
<name>W9W567_9EURO</name>
<comment type="caution">
    <text evidence="4">The sequence shown here is derived from an EMBL/GenBank/DDBJ whole genome shotgun (WGS) entry which is preliminary data.</text>
</comment>
<dbReference type="Proteomes" id="UP000019473">
    <property type="component" value="Unassembled WGS sequence"/>
</dbReference>
<feature type="region of interest" description="Disordered" evidence="1">
    <location>
        <begin position="274"/>
        <end position="397"/>
    </location>
</feature>
<feature type="compositionally biased region" description="Low complexity" evidence="1">
    <location>
        <begin position="352"/>
        <end position="364"/>
    </location>
</feature>
<dbReference type="OrthoDB" id="4472872at2759"/>
<dbReference type="HOGENOM" id="CLU_041298_1_0_1"/>
<dbReference type="InterPro" id="IPR041622">
    <property type="entry name" value="SLATT_fungi"/>
</dbReference>
<sequence>MSSGFGERTPLLWQPSQNQNQNQNPAVLRDDVAAVDPHAQFCMMVGVPSSEPTPDGRRSKVPAKSLYGRATRQLANQRWTYYGTASLSNTLLLSQVVLGAALTALGASASSHILITVFGALNTIIAGLVAYLKSRGQPMRARMYRDDLERVVDEIENSEVMWLGISRGVHGYEDIDTGGGSANGNGSKDAAGVVTVRSEVARLTRLYDRAVRNNTVNNPDMYMTGAAEGGYYSGNGGGAALRSRVGGPNPASGPGPVGMVAPVVSQPVAAAPAAPAPVVQEVHDPDESPATAPPKPKPKEEDKKRDTDVEEVPKQESSKEDGMDGKGKGKDEQGETLSKSPTVVDKPQVEGAAAVPDTAAPAPANQEPDRDPDAEPASDVNVPLKKVAGDTVEGEAE</sequence>
<evidence type="ECO:0000256" key="2">
    <source>
        <dbReference type="SAM" id="Phobius"/>
    </source>
</evidence>
<dbReference type="PANTHER" id="PTHR38793">
    <property type="entry name" value="SLATT_FUNGAL DOMAIN-CONTAINING PROTEIN-RELATED"/>
    <property type="match status" value="1"/>
</dbReference>
<keyword evidence="2" id="KW-1133">Transmembrane helix</keyword>
<organism evidence="4 5">
    <name type="scientific">Cladophialophora yegresii CBS 114405</name>
    <dbReference type="NCBI Taxonomy" id="1182544"/>
    <lineage>
        <taxon>Eukaryota</taxon>
        <taxon>Fungi</taxon>
        <taxon>Dikarya</taxon>
        <taxon>Ascomycota</taxon>
        <taxon>Pezizomycotina</taxon>
        <taxon>Eurotiomycetes</taxon>
        <taxon>Chaetothyriomycetidae</taxon>
        <taxon>Chaetothyriales</taxon>
        <taxon>Herpotrichiellaceae</taxon>
        <taxon>Cladophialophora</taxon>
    </lineage>
</organism>
<proteinExistence type="predicted"/>